<dbReference type="EMBL" id="RFFI01000109">
    <property type="protein sequence ID" value="RMI05148.1"/>
    <property type="molecule type" value="Genomic_DNA"/>
</dbReference>
<keyword evidence="3" id="KW-1185">Reference proteome</keyword>
<protein>
    <submittedName>
        <fullName evidence="2">Uncharacterized protein</fullName>
    </submittedName>
</protein>
<evidence type="ECO:0000313" key="3">
    <source>
        <dbReference type="Proteomes" id="UP000269289"/>
    </source>
</evidence>
<feature type="region of interest" description="Disordered" evidence="1">
    <location>
        <begin position="81"/>
        <end position="102"/>
    </location>
</feature>
<comment type="caution">
    <text evidence="2">The sequence shown here is derived from an EMBL/GenBank/DDBJ whole genome shotgun (WGS) entry which is preliminary data.</text>
</comment>
<evidence type="ECO:0000256" key="1">
    <source>
        <dbReference type="SAM" id="MobiDB-lite"/>
    </source>
</evidence>
<proteinExistence type="predicted"/>
<feature type="compositionally biased region" description="Basic and acidic residues" evidence="1">
    <location>
        <begin position="12"/>
        <end position="22"/>
    </location>
</feature>
<dbReference type="Proteomes" id="UP000269289">
    <property type="component" value="Unassembled WGS sequence"/>
</dbReference>
<feature type="region of interest" description="Disordered" evidence="1">
    <location>
        <begin position="1"/>
        <end position="26"/>
    </location>
</feature>
<reference evidence="2 3" key="1">
    <citation type="submission" date="2018-10" db="EMBL/GenBank/DDBJ databases">
        <title>Isolation, diversity and antifungal activity of actinobacteria from wheat.</title>
        <authorList>
            <person name="Han C."/>
        </authorList>
    </citation>
    <scope>NUCLEOTIDE SEQUENCE [LARGE SCALE GENOMIC DNA]</scope>
    <source>
        <strain evidence="2 3">NEAU-YY56</strain>
    </source>
</reference>
<organism evidence="2 3">
    <name type="scientific">Cellulomonas triticagri</name>
    <dbReference type="NCBI Taxonomy" id="2483352"/>
    <lineage>
        <taxon>Bacteria</taxon>
        <taxon>Bacillati</taxon>
        <taxon>Actinomycetota</taxon>
        <taxon>Actinomycetes</taxon>
        <taxon>Micrococcales</taxon>
        <taxon>Cellulomonadaceae</taxon>
        <taxon>Cellulomonas</taxon>
    </lineage>
</organism>
<name>A0A3M2J3L1_9CELL</name>
<dbReference type="AlphaFoldDB" id="A0A3M2J3L1"/>
<accession>A0A3M2J3L1</accession>
<gene>
    <name evidence="2" type="ORF">EBM89_16360</name>
</gene>
<evidence type="ECO:0000313" key="2">
    <source>
        <dbReference type="EMBL" id="RMI05148.1"/>
    </source>
</evidence>
<sequence>MAGSSGGNVFDRNPKNRSRIEPPDAAAVSAGASSALGSLTLATRPGCVALTAANTFGTSLPMITWNCAPLSLIACTAPTARTAASSTRDRSTRANRSRVTQW</sequence>